<sequence length="93" mass="10558">MFEPLEVKALSGYRIWIRYADGEEGEVDLSHLAGKGVFELWEDEQKWKNVRIAEDGAIRWSEEVELCPDATYLKLTGKSPEGAFPKLKSTARA</sequence>
<evidence type="ECO:0000313" key="1">
    <source>
        <dbReference type="EMBL" id="MCS3711150.1"/>
    </source>
</evidence>
<dbReference type="SUPFAM" id="SSF143880">
    <property type="entry name" value="NE0471 N-terminal domain-like"/>
    <property type="match status" value="1"/>
</dbReference>
<dbReference type="RefSeq" id="WP_118829016.1">
    <property type="nucleotide sequence ID" value="NZ_CALTSG010000008.1"/>
</dbReference>
<reference evidence="1" key="1">
    <citation type="submission" date="2022-08" db="EMBL/GenBank/DDBJ databases">
        <title>Genomic Encyclopedia of Type Strains, Phase V (KMG-V): Genome sequencing to study the core and pangenomes of soil and plant-associated prokaryotes.</title>
        <authorList>
            <person name="Whitman W."/>
        </authorList>
    </citation>
    <scope>NUCLEOTIDE SEQUENCE</scope>
    <source>
        <strain evidence="1">SP3049</strain>
    </source>
</reference>
<dbReference type="AlphaFoldDB" id="A0A9X2Q6N3"/>
<dbReference type="Gene3D" id="3.30.2020.10">
    <property type="entry name" value="NE0471-like N-terminal domain"/>
    <property type="match status" value="1"/>
</dbReference>
<accession>A0A9X2Q6N3</accession>
<dbReference type="Pfam" id="PF10387">
    <property type="entry name" value="DUF2442"/>
    <property type="match status" value="1"/>
</dbReference>
<dbReference type="GeneID" id="83728866"/>
<protein>
    <recommendedName>
        <fullName evidence="3">DUF2442 domain-containing protein</fullName>
    </recommendedName>
</protein>
<evidence type="ECO:0000313" key="2">
    <source>
        <dbReference type="Proteomes" id="UP001155057"/>
    </source>
</evidence>
<dbReference type="InterPro" id="IPR018841">
    <property type="entry name" value="DUF2442"/>
</dbReference>
<comment type="caution">
    <text evidence="1">The sequence shown here is derived from an EMBL/GenBank/DDBJ whole genome shotgun (WGS) entry which is preliminary data.</text>
</comment>
<gene>
    <name evidence="1" type="ORF">GGP61_002781</name>
</gene>
<dbReference type="Proteomes" id="UP001155057">
    <property type="component" value="Unassembled WGS sequence"/>
</dbReference>
<organism evidence="1 2">
    <name type="scientific">Salinibacter ruber</name>
    <dbReference type="NCBI Taxonomy" id="146919"/>
    <lineage>
        <taxon>Bacteria</taxon>
        <taxon>Pseudomonadati</taxon>
        <taxon>Rhodothermota</taxon>
        <taxon>Rhodothermia</taxon>
        <taxon>Rhodothermales</taxon>
        <taxon>Salinibacteraceae</taxon>
        <taxon>Salinibacter</taxon>
    </lineage>
</organism>
<name>A0A9X2Q6N3_9BACT</name>
<evidence type="ECO:0008006" key="3">
    <source>
        <dbReference type="Google" id="ProtNLM"/>
    </source>
</evidence>
<proteinExistence type="predicted"/>
<dbReference type="InterPro" id="IPR036782">
    <property type="entry name" value="NE0471-like_N"/>
</dbReference>
<dbReference type="EMBL" id="JANUAE010000011">
    <property type="protein sequence ID" value="MCS3711150.1"/>
    <property type="molecule type" value="Genomic_DNA"/>
</dbReference>